<dbReference type="PANTHER" id="PTHR43615">
    <property type="entry name" value="PHOSPHOENOLPYRUVATE SYNTHASE-RELATED"/>
    <property type="match status" value="1"/>
</dbReference>
<feature type="domain" description="PEP-utilising enzyme mobile" evidence="1">
    <location>
        <begin position="189"/>
        <end position="260"/>
    </location>
</feature>
<dbReference type="InterPro" id="IPR036637">
    <property type="entry name" value="Phosphohistidine_dom_sf"/>
</dbReference>
<evidence type="ECO:0000313" key="2">
    <source>
        <dbReference type="EMBL" id="JAR86448.1"/>
    </source>
</evidence>
<dbReference type="InterPro" id="IPR051549">
    <property type="entry name" value="PEP_Utilizing_Enz"/>
</dbReference>
<protein>
    <submittedName>
        <fullName evidence="2">Phosphoenolpyruvate synthase like</fullName>
    </submittedName>
</protein>
<dbReference type="AlphaFoldDB" id="A0A147B6R4"/>
<dbReference type="EMBL" id="GEIB01002005">
    <property type="protein sequence ID" value="JAR86448.1"/>
    <property type="molecule type" value="Transcribed_RNA"/>
</dbReference>
<reference evidence="2" key="1">
    <citation type="submission" date="2016-03" db="EMBL/GenBank/DDBJ databases">
        <title>Gut transcriptome analysis on engorged females of Ornithodoros mimon (Acari: Argasidae) and phylogenetic inferences of soft ticks.</title>
        <authorList>
            <person name="Landulfo G.A."/>
            <person name="Giovanni D."/>
            <person name="Carvalho E."/>
            <person name="Junqueira-de-Azevedo I."/>
            <person name="Patane J."/>
            <person name="Mendoca R."/>
            <person name="Barros-Battesti D."/>
        </authorList>
    </citation>
    <scope>NUCLEOTIDE SEQUENCE</scope>
    <source>
        <strain evidence="2">Females</strain>
        <tissue evidence="2">Gut</tissue>
    </source>
</reference>
<accession>A0A147B6R4</accession>
<dbReference type="Pfam" id="PF00391">
    <property type="entry name" value="PEP-utilizers"/>
    <property type="match status" value="1"/>
</dbReference>
<keyword evidence="2" id="KW-0670">Pyruvate</keyword>
<feature type="non-terminal residue" evidence="2">
    <location>
        <position position="1"/>
    </location>
</feature>
<organism evidence="2">
    <name type="scientific">Alectorobius mimon</name>
    <dbReference type="NCBI Taxonomy" id="360319"/>
    <lineage>
        <taxon>Eukaryota</taxon>
        <taxon>Metazoa</taxon>
        <taxon>Ecdysozoa</taxon>
        <taxon>Arthropoda</taxon>
        <taxon>Chelicerata</taxon>
        <taxon>Arachnida</taxon>
        <taxon>Acari</taxon>
        <taxon>Parasitiformes</taxon>
        <taxon>Ixodida</taxon>
        <taxon>Ixodoidea</taxon>
        <taxon>Argasidae</taxon>
        <taxon>Ornithodorinae</taxon>
        <taxon>Alectorobius</taxon>
    </lineage>
</organism>
<dbReference type="Gene3D" id="3.50.30.10">
    <property type="entry name" value="Phosphohistidine domain"/>
    <property type="match status" value="1"/>
</dbReference>
<proteinExistence type="predicted"/>
<name>A0A147B6R4_9ACAR</name>
<dbReference type="PANTHER" id="PTHR43615:SF1">
    <property type="entry name" value="PPDK_N DOMAIN-CONTAINING PROTEIN"/>
    <property type="match status" value="1"/>
</dbReference>
<sequence length="275" mass="30617">VKPTIVVKNLQALARTVGEKNRVKAHVPVFEAIDKLNLPLSRLQRLKLAYLVEMSRRSVAQRESSKSLLVKTVDGFRMAYNELAEKMLREGYLPERQLLYFMSHLEVRRLLETRKATILSRAYKRRSIFPKVYDLEFPEISRGPVELESQEDEPGLTVGTTFLKGIPISKGSVQGPARVVMTIDEASTIQRGDILITYATDIGWTPYFTLISGIVTELGGLMSHGAVVAREYGLPCIVGLHGATKVFKTGDWVYLNASQGVLQKVDSHSVDNGGV</sequence>
<evidence type="ECO:0000259" key="1">
    <source>
        <dbReference type="Pfam" id="PF00391"/>
    </source>
</evidence>
<dbReference type="InterPro" id="IPR008279">
    <property type="entry name" value="PEP-util_enz_mobile_dom"/>
</dbReference>
<dbReference type="SUPFAM" id="SSF52009">
    <property type="entry name" value="Phosphohistidine domain"/>
    <property type="match status" value="1"/>
</dbReference>
<dbReference type="GO" id="GO:0016772">
    <property type="term" value="F:transferase activity, transferring phosphorus-containing groups"/>
    <property type="evidence" value="ECO:0007669"/>
    <property type="project" value="InterPro"/>
</dbReference>